<dbReference type="AlphaFoldDB" id="A0A9Q1L6P2"/>
<sequence length="88" mass="9698">MSRNFGLEKAGFEALFHFSIILSRTNSEVLMGRKKGMECVEENFKIAKQGGGGGEKSKKKNRAVIDDDAYSIGIELSEEPTVQDETVV</sequence>
<gene>
    <name evidence="1" type="ORF">K7X08_022213</name>
</gene>
<name>A0A9Q1L6P2_9SOLA</name>
<evidence type="ECO:0000313" key="1">
    <source>
        <dbReference type="EMBL" id="KAJ8528521.1"/>
    </source>
</evidence>
<reference evidence="2" key="1">
    <citation type="journal article" date="2023" name="Proc. Natl. Acad. Sci. U.S.A.">
        <title>Genomic and structural basis for evolution of tropane alkaloid biosynthesis.</title>
        <authorList>
            <person name="Wanga Y.-J."/>
            <person name="Taina T."/>
            <person name="Yua J.-Y."/>
            <person name="Lia J."/>
            <person name="Xua B."/>
            <person name="Chenc J."/>
            <person name="D'Auriad J.C."/>
            <person name="Huanga J.-P."/>
            <person name="Huanga S.-X."/>
        </authorList>
    </citation>
    <scope>NUCLEOTIDE SEQUENCE [LARGE SCALE GENOMIC DNA]</scope>
    <source>
        <strain evidence="2">cv. KIB-2019</strain>
    </source>
</reference>
<organism evidence="1 2">
    <name type="scientific">Anisodus acutangulus</name>
    <dbReference type="NCBI Taxonomy" id="402998"/>
    <lineage>
        <taxon>Eukaryota</taxon>
        <taxon>Viridiplantae</taxon>
        <taxon>Streptophyta</taxon>
        <taxon>Embryophyta</taxon>
        <taxon>Tracheophyta</taxon>
        <taxon>Spermatophyta</taxon>
        <taxon>Magnoliopsida</taxon>
        <taxon>eudicotyledons</taxon>
        <taxon>Gunneridae</taxon>
        <taxon>Pentapetalae</taxon>
        <taxon>asterids</taxon>
        <taxon>lamiids</taxon>
        <taxon>Solanales</taxon>
        <taxon>Solanaceae</taxon>
        <taxon>Solanoideae</taxon>
        <taxon>Hyoscyameae</taxon>
        <taxon>Anisodus</taxon>
    </lineage>
</organism>
<dbReference type="EMBL" id="JAJAGQ010000023">
    <property type="protein sequence ID" value="KAJ8528521.1"/>
    <property type="molecule type" value="Genomic_DNA"/>
</dbReference>
<keyword evidence="2" id="KW-1185">Reference proteome</keyword>
<proteinExistence type="predicted"/>
<dbReference type="Proteomes" id="UP001152561">
    <property type="component" value="Unassembled WGS sequence"/>
</dbReference>
<comment type="caution">
    <text evidence="1">The sequence shown here is derived from an EMBL/GenBank/DDBJ whole genome shotgun (WGS) entry which is preliminary data.</text>
</comment>
<accession>A0A9Q1L6P2</accession>
<evidence type="ECO:0000313" key="2">
    <source>
        <dbReference type="Proteomes" id="UP001152561"/>
    </source>
</evidence>
<protein>
    <submittedName>
        <fullName evidence="1">Uncharacterized protein</fullName>
    </submittedName>
</protein>